<dbReference type="InterPro" id="IPR051045">
    <property type="entry name" value="TonB-dependent_transducer"/>
</dbReference>
<comment type="caution">
    <text evidence="4">The sequence shown here is derived from an EMBL/GenBank/DDBJ whole genome shotgun (WGS) entry which is preliminary data.</text>
</comment>
<proteinExistence type="predicted"/>
<evidence type="ECO:0000313" key="4">
    <source>
        <dbReference type="EMBL" id="MFD2601121.1"/>
    </source>
</evidence>
<feature type="compositionally biased region" description="Low complexity" evidence="1">
    <location>
        <begin position="119"/>
        <end position="132"/>
    </location>
</feature>
<accession>A0ABW5NQZ8</accession>
<evidence type="ECO:0000259" key="3">
    <source>
        <dbReference type="Pfam" id="PF03544"/>
    </source>
</evidence>
<dbReference type="Gene3D" id="3.30.1150.10">
    <property type="match status" value="1"/>
</dbReference>
<sequence>MSKISVFDHGWIDLVFEGRNQEYGAYQLRKQDPKTTMLALVTGIGLVVSLITIPSLINHFGRETSEVISCPMEPITPVELIEMPKVPEAPKPQPQEPASGGAASSEPTVAFTTPVAASDPTPVDLPTTDDVLNTNPGQTTGEGVKGGQVDGTSTAPGPGTGVGPGTGTNPEGTIETFVDVAPLYPGGLDAFYKDVARRFNSPELENVSTLKVLVSFVVEPDGTLSNIKATRDPGYGMGAEAVRVLKSLKGIWKPGMKGGKAVRTAYNLPITVKVN</sequence>
<dbReference type="InterPro" id="IPR037682">
    <property type="entry name" value="TonB_C"/>
</dbReference>
<dbReference type="PANTHER" id="PTHR33446:SF2">
    <property type="entry name" value="PROTEIN TONB"/>
    <property type="match status" value="1"/>
</dbReference>
<dbReference type="PANTHER" id="PTHR33446">
    <property type="entry name" value="PROTEIN TONB-RELATED"/>
    <property type="match status" value="1"/>
</dbReference>
<keyword evidence="2" id="KW-0812">Transmembrane</keyword>
<feature type="domain" description="TonB C-terminal" evidence="3">
    <location>
        <begin position="211"/>
        <end position="270"/>
    </location>
</feature>
<organism evidence="4 5">
    <name type="scientific">Flavobacterium suzhouense</name>
    <dbReference type="NCBI Taxonomy" id="1529638"/>
    <lineage>
        <taxon>Bacteria</taxon>
        <taxon>Pseudomonadati</taxon>
        <taxon>Bacteroidota</taxon>
        <taxon>Flavobacteriia</taxon>
        <taxon>Flavobacteriales</taxon>
        <taxon>Flavobacteriaceae</taxon>
        <taxon>Flavobacterium</taxon>
    </lineage>
</organism>
<dbReference type="SUPFAM" id="SSF74653">
    <property type="entry name" value="TolA/TonB C-terminal domain"/>
    <property type="match status" value="1"/>
</dbReference>
<evidence type="ECO:0000313" key="5">
    <source>
        <dbReference type="Proteomes" id="UP001597480"/>
    </source>
</evidence>
<gene>
    <name evidence="4" type="ORF">ACFSR3_03560</name>
</gene>
<keyword evidence="5" id="KW-1185">Reference proteome</keyword>
<dbReference type="RefSeq" id="WP_379819749.1">
    <property type="nucleotide sequence ID" value="NZ_JBHUMD010000005.1"/>
</dbReference>
<evidence type="ECO:0000256" key="1">
    <source>
        <dbReference type="SAM" id="MobiDB-lite"/>
    </source>
</evidence>
<reference evidence="5" key="1">
    <citation type="journal article" date="2019" name="Int. J. Syst. Evol. Microbiol.">
        <title>The Global Catalogue of Microorganisms (GCM) 10K type strain sequencing project: providing services to taxonomists for standard genome sequencing and annotation.</title>
        <authorList>
            <consortium name="The Broad Institute Genomics Platform"/>
            <consortium name="The Broad Institute Genome Sequencing Center for Infectious Disease"/>
            <person name="Wu L."/>
            <person name="Ma J."/>
        </authorList>
    </citation>
    <scope>NUCLEOTIDE SEQUENCE [LARGE SCALE GENOMIC DNA]</scope>
    <source>
        <strain evidence="5">KCTC 42107</strain>
    </source>
</reference>
<feature type="transmembrane region" description="Helical" evidence="2">
    <location>
        <begin position="37"/>
        <end position="57"/>
    </location>
</feature>
<name>A0ABW5NQZ8_9FLAO</name>
<feature type="region of interest" description="Disordered" evidence="1">
    <location>
        <begin position="87"/>
        <end position="170"/>
    </location>
</feature>
<protein>
    <submittedName>
        <fullName evidence="4">Energy transducer TonB</fullName>
    </submittedName>
</protein>
<keyword evidence="2" id="KW-0472">Membrane</keyword>
<dbReference type="Proteomes" id="UP001597480">
    <property type="component" value="Unassembled WGS sequence"/>
</dbReference>
<dbReference type="Pfam" id="PF03544">
    <property type="entry name" value="TonB_C"/>
    <property type="match status" value="1"/>
</dbReference>
<evidence type="ECO:0000256" key="2">
    <source>
        <dbReference type="SAM" id="Phobius"/>
    </source>
</evidence>
<keyword evidence="2" id="KW-1133">Transmembrane helix</keyword>
<dbReference type="EMBL" id="JBHUMD010000005">
    <property type="protein sequence ID" value="MFD2601121.1"/>
    <property type="molecule type" value="Genomic_DNA"/>
</dbReference>